<gene>
    <name evidence="2" type="ORF">C8N30_0236</name>
</gene>
<feature type="transmembrane region" description="Helical" evidence="1">
    <location>
        <begin position="115"/>
        <end position="136"/>
    </location>
</feature>
<reference evidence="2 3" key="1">
    <citation type="submission" date="2018-09" db="EMBL/GenBank/DDBJ databases">
        <title>Genomic Encyclopedia of Archaeal and Bacterial Type Strains, Phase II (KMG-II): from individual species to whole genera.</title>
        <authorList>
            <person name="Goeker M."/>
        </authorList>
    </citation>
    <scope>NUCLEOTIDE SEQUENCE [LARGE SCALE GENOMIC DNA]</scope>
    <source>
        <strain evidence="2 3">DSM 11458</strain>
    </source>
</reference>
<dbReference type="EMBL" id="RAQK01000001">
    <property type="protein sequence ID" value="RKE95699.1"/>
    <property type="molecule type" value="Genomic_DNA"/>
</dbReference>
<evidence type="ECO:0000256" key="1">
    <source>
        <dbReference type="SAM" id="Phobius"/>
    </source>
</evidence>
<keyword evidence="1" id="KW-1133">Transmembrane helix</keyword>
<feature type="transmembrane region" description="Helical" evidence="1">
    <location>
        <begin position="75"/>
        <end position="95"/>
    </location>
</feature>
<name>A0A420DNG0_9RHOB</name>
<dbReference type="STRING" id="1443111.Z949_2194"/>
<evidence type="ECO:0000313" key="2">
    <source>
        <dbReference type="EMBL" id="RKE95699.1"/>
    </source>
</evidence>
<keyword evidence="3" id="KW-1185">Reference proteome</keyword>
<evidence type="ECO:0000313" key="3">
    <source>
        <dbReference type="Proteomes" id="UP000284407"/>
    </source>
</evidence>
<sequence>MNTRHRHSGSDRLVTKFASLTSRIFKRPCLVCNGPVSMNLLAKTGLGKGAKLSWVECGTCSAKLRLSKRRLYTKFWLVLVPVFILSAALGAEVFARYELTNIYREHRGTHEANGLGFILTILLFVFSITTAAQRVLKIEVLE</sequence>
<comment type="caution">
    <text evidence="2">The sequence shown here is derived from an EMBL/GenBank/DDBJ whole genome shotgun (WGS) entry which is preliminary data.</text>
</comment>
<keyword evidence="1" id="KW-0472">Membrane</keyword>
<protein>
    <submittedName>
        <fullName evidence="2">Uncharacterized protein</fullName>
    </submittedName>
</protein>
<accession>A0A420DNG0</accession>
<dbReference type="Proteomes" id="UP000284407">
    <property type="component" value="Unassembled WGS sequence"/>
</dbReference>
<proteinExistence type="predicted"/>
<keyword evidence="1" id="KW-0812">Transmembrane</keyword>
<organism evidence="2 3">
    <name type="scientific">Sulfitobacter guttiformis</name>
    <dbReference type="NCBI Taxonomy" id="74349"/>
    <lineage>
        <taxon>Bacteria</taxon>
        <taxon>Pseudomonadati</taxon>
        <taxon>Pseudomonadota</taxon>
        <taxon>Alphaproteobacteria</taxon>
        <taxon>Rhodobacterales</taxon>
        <taxon>Roseobacteraceae</taxon>
        <taxon>Sulfitobacter</taxon>
    </lineage>
</organism>
<dbReference type="AlphaFoldDB" id="A0A420DNG0"/>